<evidence type="ECO:0000256" key="4">
    <source>
        <dbReference type="ARBA" id="ARBA00022989"/>
    </source>
</evidence>
<feature type="transmembrane region" description="Helical" evidence="6">
    <location>
        <begin position="307"/>
        <end position="336"/>
    </location>
</feature>
<evidence type="ECO:0000313" key="7">
    <source>
        <dbReference type="EMBL" id="GIG09467.1"/>
    </source>
</evidence>
<reference evidence="7 8" key="1">
    <citation type="submission" date="2021-01" db="EMBL/GenBank/DDBJ databases">
        <title>Whole genome shotgun sequence of Catellatospora coxensis NBRC 107359.</title>
        <authorList>
            <person name="Komaki H."/>
            <person name="Tamura T."/>
        </authorList>
    </citation>
    <scope>NUCLEOTIDE SEQUENCE [LARGE SCALE GENOMIC DNA]</scope>
    <source>
        <strain evidence="7 8">NBRC 107359</strain>
    </source>
</reference>
<feature type="transmembrane region" description="Helical" evidence="6">
    <location>
        <begin position="20"/>
        <end position="42"/>
    </location>
</feature>
<keyword evidence="4 6" id="KW-1133">Transmembrane helix</keyword>
<feature type="transmembrane region" description="Helical" evidence="6">
    <location>
        <begin position="221"/>
        <end position="242"/>
    </location>
</feature>
<evidence type="ECO:0000256" key="2">
    <source>
        <dbReference type="ARBA" id="ARBA00022448"/>
    </source>
</evidence>
<evidence type="ECO:0000256" key="1">
    <source>
        <dbReference type="ARBA" id="ARBA00004141"/>
    </source>
</evidence>
<evidence type="ECO:0000256" key="6">
    <source>
        <dbReference type="SAM" id="Phobius"/>
    </source>
</evidence>
<proteinExistence type="predicted"/>
<dbReference type="PIRSF" id="PIRSF006060">
    <property type="entry name" value="AA_transporter"/>
    <property type="match status" value="1"/>
</dbReference>
<feature type="transmembrane region" description="Helical" evidence="6">
    <location>
        <begin position="415"/>
        <end position="435"/>
    </location>
</feature>
<evidence type="ECO:0000256" key="3">
    <source>
        <dbReference type="ARBA" id="ARBA00022692"/>
    </source>
</evidence>
<dbReference type="AlphaFoldDB" id="A0A8J3PA48"/>
<dbReference type="GO" id="GO:0016020">
    <property type="term" value="C:membrane"/>
    <property type="evidence" value="ECO:0007669"/>
    <property type="project" value="UniProtKB-SubCell"/>
</dbReference>
<dbReference type="PANTHER" id="PTHR43243:SF4">
    <property type="entry name" value="CATIONIC AMINO ACID TRANSPORTER 4"/>
    <property type="match status" value="1"/>
</dbReference>
<feature type="transmembrane region" description="Helical" evidence="6">
    <location>
        <begin position="384"/>
        <end position="403"/>
    </location>
</feature>
<dbReference type="Pfam" id="PF13520">
    <property type="entry name" value="AA_permease_2"/>
    <property type="match status" value="1"/>
</dbReference>
<feature type="transmembrane region" description="Helical" evidence="6">
    <location>
        <begin position="441"/>
        <end position="461"/>
    </location>
</feature>
<gene>
    <name evidence="7" type="ORF">Cco03nite_61670</name>
</gene>
<keyword evidence="8" id="KW-1185">Reference proteome</keyword>
<feature type="transmembrane region" description="Helical" evidence="6">
    <location>
        <begin position="91"/>
        <end position="115"/>
    </location>
</feature>
<dbReference type="EMBL" id="BONI01000065">
    <property type="protein sequence ID" value="GIG09467.1"/>
    <property type="molecule type" value="Genomic_DNA"/>
</dbReference>
<protein>
    <submittedName>
        <fullName evidence="7">Amino acid permease</fullName>
    </submittedName>
</protein>
<dbReference type="InterPro" id="IPR002293">
    <property type="entry name" value="AA/rel_permease1"/>
</dbReference>
<feature type="transmembrane region" description="Helical" evidence="6">
    <location>
        <begin position="263"/>
        <end position="287"/>
    </location>
</feature>
<keyword evidence="2" id="KW-0813">Transport</keyword>
<feature type="transmembrane region" description="Helical" evidence="6">
    <location>
        <begin position="161"/>
        <end position="184"/>
    </location>
</feature>
<keyword evidence="3 6" id="KW-0812">Transmembrane</keyword>
<dbReference type="RefSeq" id="WP_239167793.1">
    <property type="nucleotide sequence ID" value="NZ_BONI01000065.1"/>
</dbReference>
<dbReference type="Gene3D" id="1.20.1740.10">
    <property type="entry name" value="Amino acid/polyamine transporter I"/>
    <property type="match status" value="1"/>
</dbReference>
<keyword evidence="5 6" id="KW-0472">Membrane</keyword>
<organism evidence="7 8">
    <name type="scientific">Catellatospora coxensis</name>
    <dbReference type="NCBI Taxonomy" id="310354"/>
    <lineage>
        <taxon>Bacteria</taxon>
        <taxon>Bacillati</taxon>
        <taxon>Actinomycetota</taxon>
        <taxon>Actinomycetes</taxon>
        <taxon>Micromonosporales</taxon>
        <taxon>Micromonosporaceae</taxon>
        <taxon>Catellatospora</taxon>
    </lineage>
</organism>
<dbReference type="Proteomes" id="UP000630887">
    <property type="component" value="Unassembled WGS sequence"/>
</dbReference>
<sequence>MAETIEPEHRLKKNLSTLDLIIFGVAVIIGTGIFVLTGRQAAVNAGPAIVISFVVAGIVCGLAALCYAEFASTVPVAGSAYTYSYATLGEIVAWIIGWDLVLELGLGAAVVARGWSAYLANLLSLPAWVAGEKAIPDFGAIFIVAVCTFLGVLGTKLSSRVSGVLVAIKVAVVLLVIVVGAFFIKFANYKPFIPPAEPTAQTGASVWHTPLSQLLLGIEPVHFGIPGILAAAAIVFFAYIGFDIVATTAEEVRNPQRDMPRGIIGSLVICTLLYVLVSLVITGMVHYTQLAVDAPLAHAFDVVGQPWVAKLISLGAICGITTVVLVLLLGQVRVLFAMSRDGLLPIGMAKVHRTYGTPYLITIGVGVVIALLAAFIPLEKLSELVSIGTLFAFFVVALGVIVLRKTRPDLPRPFRVPWVPVLPILAALASLWLMLNLPVDTWVRFAVWMLLGFIIYFIYSYHHSRERPGIRYDREHAKTYEGTDPYKGPNVE</sequence>
<feature type="transmembrane region" description="Helical" evidence="6">
    <location>
        <begin position="357"/>
        <end position="378"/>
    </location>
</feature>
<name>A0A8J3PA48_9ACTN</name>
<dbReference type="PANTHER" id="PTHR43243">
    <property type="entry name" value="INNER MEMBRANE TRANSPORTER YGJI-RELATED"/>
    <property type="match status" value="1"/>
</dbReference>
<feature type="transmembrane region" description="Helical" evidence="6">
    <location>
        <begin position="48"/>
        <end position="70"/>
    </location>
</feature>
<comment type="subcellular location">
    <subcellularLocation>
        <location evidence="1">Membrane</location>
        <topology evidence="1">Multi-pass membrane protein</topology>
    </subcellularLocation>
</comment>
<feature type="transmembrane region" description="Helical" evidence="6">
    <location>
        <begin position="135"/>
        <end position="154"/>
    </location>
</feature>
<comment type="caution">
    <text evidence="7">The sequence shown here is derived from an EMBL/GenBank/DDBJ whole genome shotgun (WGS) entry which is preliminary data.</text>
</comment>
<dbReference type="GO" id="GO:0015171">
    <property type="term" value="F:amino acid transmembrane transporter activity"/>
    <property type="evidence" value="ECO:0007669"/>
    <property type="project" value="TreeGrafter"/>
</dbReference>
<evidence type="ECO:0000256" key="5">
    <source>
        <dbReference type="ARBA" id="ARBA00023136"/>
    </source>
</evidence>
<accession>A0A8J3PA48</accession>
<evidence type="ECO:0000313" key="8">
    <source>
        <dbReference type="Proteomes" id="UP000630887"/>
    </source>
</evidence>